<dbReference type="InterPro" id="IPR001466">
    <property type="entry name" value="Beta-lactam-related"/>
</dbReference>
<dbReference type="Pfam" id="PF00144">
    <property type="entry name" value="Beta-lactamase"/>
    <property type="match status" value="1"/>
</dbReference>
<dbReference type="InterPro" id="IPR050789">
    <property type="entry name" value="Diverse_Enzym_Activities"/>
</dbReference>
<comment type="caution">
    <text evidence="3">The sequence shown here is derived from an EMBL/GenBank/DDBJ whole genome shotgun (WGS) entry which is preliminary data.</text>
</comment>
<protein>
    <submittedName>
        <fullName evidence="3">Beta-lactamase family protein</fullName>
    </submittedName>
</protein>
<dbReference type="AlphaFoldDB" id="A0A9X2FHU9"/>
<gene>
    <name evidence="3" type="ORF">LB941_01295</name>
</gene>
<evidence type="ECO:0000313" key="3">
    <source>
        <dbReference type="EMBL" id="MCP0885970.1"/>
    </source>
</evidence>
<evidence type="ECO:0000313" key="4">
    <source>
        <dbReference type="Proteomes" id="UP001139006"/>
    </source>
</evidence>
<proteinExistence type="predicted"/>
<accession>A0A9X2FHU9</accession>
<dbReference type="InterPro" id="IPR012338">
    <property type="entry name" value="Beta-lactam/transpept-like"/>
</dbReference>
<sequence>MFNASTVALLHSLQEDKVVPGVSYAMLQHGKLQAESFGYKQVIPKKELLVPNMLYDIASLTKVIGTTTVIMQLIQANKLHVDDPIYLYLPEFKDKRVTIRHLLTHTSGLTGYIKNRNQLPAEELLRALYTLKVGENFEKKVVYTDVGFILLGQIIENIYHEAVQKVIFKNVLVPLGLTESTFNPDSKRCVPTEMNLKRGLICGKVHDPKAYILGEHCGSAGLFMSLHDLVKFTQWFMSNEENKHILNNKTIDDFFKDQTPTRKLGRSYGWDLRYMPDKTPCLYHTGYTGTFILINKIKQSALIVLTNRIHPNADNEIFLQRRDALIENYLKEEMETNKEDF</sequence>
<reference evidence="3 4" key="1">
    <citation type="journal article" date="2023" name="Int. J. Syst. Evol. Microbiol.">
        <title>Ligilactobacillus ubinensis sp. nov., a novel species isolated from the wild ferment of a durian fruit (Durio zibethinus).</title>
        <authorList>
            <person name="Heng Y.C."/>
            <person name="Menon N."/>
            <person name="Chen B."/>
            <person name="Loo B.Z.L."/>
            <person name="Wong G.W.J."/>
            <person name="Lim A.C.H."/>
            <person name="Silvaraju S."/>
            <person name="Kittelmann S."/>
        </authorList>
    </citation>
    <scope>NUCLEOTIDE SEQUENCE [LARGE SCALE GENOMIC DNA]</scope>
    <source>
        <strain evidence="3 4">WILCCON 0076</strain>
    </source>
</reference>
<dbReference type="Proteomes" id="UP001139006">
    <property type="component" value="Unassembled WGS sequence"/>
</dbReference>
<keyword evidence="4" id="KW-1185">Reference proteome</keyword>
<dbReference type="PANTHER" id="PTHR43283">
    <property type="entry name" value="BETA-LACTAMASE-RELATED"/>
    <property type="match status" value="1"/>
</dbReference>
<dbReference type="GO" id="GO:0016787">
    <property type="term" value="F:hydrolase activity"/>
    <property type="evidence" value="ECO:0007669"/>
    <property type="project" value="UniProtKB-KW"/>
</dbReference>
<keyword evidence="1" id="KW-0378">Hydrolase</keyword>
<dbReference type="PANTHER" id="PTHR43283:SF11">
    <property type="entry name" value="BETA-LACTAMASE-RELATED DOMAIN-CONTAINING PROTEIN"/>
    <property type="match status" value="1"/>
</dbReference>
<dbReference type="SUPFAM" id="SSF56601">
    <property type="entry name" value="beta-lactamase/transpeptidase-like"/>
    <property type="match status" value="1"/>
</dbReference>
<dbReference type="EMBL" id="JAIULA010000002">
    <property type="protein sequence ID" value="MCP0885970.1"/>
    <property type="molecule type" value="Genomic_DNA"/>
</dbReference>
<feature type="domain" description="Beta-lactamase-related" evidence="2">
    <location>
        <begin position="10"/>
        <end position="315"/>
    </location>
</feature>
<name>A0A9X2FHU9_9LACO</name>
<evidence type="ECO:0000256" key="1">
    <source>
        <dbReference type="ARBA" id="ARBA00022801"/>
    </source>
</evidence>
<organism evidence="3 4">
    <name type="scientific">Ligilactobacillus ubinensis</name>
    <dbReference type="NCBI Taxonomy" id="2876789"/>
    <lineage>
        <taxon>Bacteria</taxon>
        <taxon>Bacillati</taxon>
        <taxon>Bacillota</taxon>
        <taxon>Bacilli</taxon>
        <taxon>Lactobacillales</taxon>
        <taxon>Lactobacillaceae</taxon>
        <taxon>Ligilactobacillus</taxon>
    </lineage>
</organism>
<evidence type="ECO:0000259" key="2">
    <source>
        <dbReference type="Pfam" id="PF00144"/>
    </source>
</evidence>
<dbReference type="Gene3D" id="3.40.710.10">
    <property type="entry name" value="DD-peptidase/beta-lactamase superfamily"/>
    <property type="match status" value="1"/>
</dbReference>